<dbReference type="InterPro" id="IPR053067">
    <property type="entry name" value="SUSD3"/>
</dbReference>
<reference evidence="2" key="2">
    <citation type="submission" date="2025-09" db="UniProtKB">
        <authorList>
            <consortium name="Ensembl"/>
        </authorList>
    </citation>
    <scope>IDENTIFICATION</scope>
</reference>
<dbReference type="AlphaFoldDB" id="A0A3B4UT25"/>
<dbReference type="PANTHER" id="PTHR46879:SF2">
    <property type="entry name" value="MICROTUBULE-ASSOCIATED SERINE_THREONINE-PROTEIN KINASE 3"/>
    <property type="match status" value="1"/>
</dbReference>
<organism evidence="2 3">
    <name type="scientific">Seriola dumerili</name>
    <name type="common">Greater amberjack</name>
    <name type="synonym">Caranx dumerili</name>
    <dbReference type="NCBI Taxonomy" id="41447"/>
    <lineage>
        <taxon>Eukaryota</taxon>
        <taxon>Metazoa</taxon>
        <taxon>Chordata</taxon>
        <taxon>Craniata</taxon>
        <taxon>Vertebrata</taxon>
        <taxon>Euteleostomi</taxon>
        <taxon>Actinopterygii</taxon>
        <taxon>Neopterygii</taxon>
        <taxon>Teleostei</taxon>
        <taxon>Neoteleostei</taxon>
        <taxon>Acanthomorphata</taxon>
        <taxon>Carangaria</taxon>
        <taxon>Carangiformes</taxon>
        <taxon>Carangidae</taxon>
        <taxon>Seriola</taxon>
    </lineage>
</organism>
<evidence type="ECO:0008006" key="4">
    <source>
        <dbReference type="Google" id="ProtNLM"/>
    </source>
</evidence>
<accession>A0A3B4UT25</accession>
<feature type="region of interest" description="Disordered" evidence="1">
    <location>
        <begin position="195"/>
        <end position="242"/>
    </location>
</feature>
<protein>
    <recommendedName>
        <fullName evidence="4">Sushi domain-containing protein</fullName>
    </recommendedName>
</protein>
<name>A0A3B4UT25_SERDU</name>
<dbReference type="Ensembl" id="ENSSDUT00000021875.1">
    <property type="protein sequence ID" value="ENSSDUP00000021482.1"/>
    <property type="gene ID" value="ENSSDUG00000015633.1"/>
</dbReference>
<reference evidence="2" key="1">
    <citation type="submission" date="2025-08" db="UniProtKB">
        <authorList>
            <consortium name="Ensembl"/>
        </authorList>
    </citation>
    <scope>IDENTIFICATION</scope>
</reference>
<dbReference type="Proteomes" id="UP000261420">
    <property type="component" value="Unplaced"/>
</dbReference>
<evidence type="ECO:0000313" key="3">
    <source>
        <dbReference type="Proteomes" id="UP000261420"/>
    </source>
</evidence>
<evidence type="ECO:0000313" key="2">
    <source>
        <dbReference type="Ensembl" id="ENSSDUP00000021482.1"/>
    </source>
</evidence>
<proteinExistence type="predicted"/>
<sequence>MCVYVCVEREDAVILYTDHGILSLSVFTAAEIHPSVATNQQRASLHVHRFYTRMTCLSLSLFCSLTLSHHTHTTHTHTHTHKDYTNSDTAKANHSITFTCCFCLLSPQVCPVSLSPTTPGSFYVESGTGVSVGSVLTFLVQREDTSWSAATKFYCTVRNGKPQWSNYLPVCEAIPRPEDRGLRVAVLASVVTGPSQEGGTDSLLHRRRRKRRVIGSLPPPKISTSPEDEPPSGSRQPPLPYWRESAEGSLPGLYRSESQLYPHVVLQRVPTPTAPSRPFRTIRSSLPPPPLLLLC</sequence>
<keyword evidence="3" id="KW-1185">Reference proteome</keyword>
<dbReference type="PANTHER" id="PTHR46879">
    <property type="entry name" value="SUSHI DOMAIN-CONTAINING PROTEIN 3"/>
    <property type="match status" value="1"/>
</dbReference>
<evidence type="ECO:0000256" key="1">
    <source>
        <dbReference type="SAM" id="MobiDB-lite"/>
    </source>
</evidence>